<dbReference type="AlphaFoldDB" id="A0AAC9UGK3"/>
<protein>
    <submittedName>
        <fullName evidence="1">Uncharacterized protein</fullName>
    </submittedName>
</protein>
<gene>
    <name evidence="1" type="ORF">PNIG_a0105</name>
</gene>
<sequence length="61" mass="7016">MHIIDTLTPLIFIKLKIIKPTAAYKNAYSVAPNTKFIAIYPPSVMFTWQLCYNLLHTFAND</sequence>
<reference evidence="1 2" key="1">
    <citation type="submission" date="2015-03" db="EMBL/GenBank/DDBJ databases">
        <authorList>
            <person name="Xie B.-B."/>
            <person name="Rong J.-C."/>
            <person name="Qin Q.-L."/>
            <person name="Zhang Y.-Z."/>
        </authorList>
    </citation>
    <scope>NUCLEOTIDE SEQUENCE [LARGE SCALE GENOMIC DNA]</scope>
    <source>
        <strain evidence="1 2">KMM 661</strain>
    </source>
</reference>
<dbReference type="EMBL" id="CP011036">
    <property type="protein sequence ID" value="ASM52451.1"/>
    <property type="molecule type" value="Genomic_DNA"/>
</dbReference>
<proteinExistence type="predicted"/>
<accession>A0AAC9UGK3</accession>
<evidence type="ECO:0000313" key="2">
    <source>
        <dbReference type="Proteomes" id="UP000198329"/>
    </source>
</evidence>
<dbReference type="Proteomes" id="UP000198329">
    <property type="component" value="Chromosome I"/>
</dbReference>
<name>A0AAC9UGK3_9GAMM</name>
<dbReference type="KEGG" id="png:PNIG_a0105"/>
<evidence type="ECO:0000313" key="1">
    <source>
        <dbReference type="EMBL" id="ASM52451.1"/>
    </source>
</evidence>
<keyword evidence="2" id="KW-1185">Reference proteome</keyword>
<organism evidence="1 2">
    <name type="scientific">Pseudoalteromonas nigrifaciens</name>
    <dbReference type="NCBI Taxonomy" id="28109"/>
    <lineage>
        <taxon>Bacteria</taxon>
        <taxon>Pseudomonadati</taxon>
        <taxon>Pseudomonadota</taxon>
        <taxon>Gammaproteobacteria</taxon>
        <taxon>Alteromonadales</taxon>
        <taxon>Pseudoalteromonadaceae</taxon>
        <taxon>Pseudoalteromonas</taxon>
    </lineage>
</organism>